<dbReference type="Proteomes" id="UP000244446">
    <property type="component" value="Unassembled WGS sequence"/>
</dbReference>
<gene>
    <name evidence="2" type="ORF">DC366_08330</name>
</gene>
<reference evidence="2 3" key="1">
    <citation type="submission" date="2018-04" db="EMBL/GenBank/DDBJ databases">
        <title>Pelagivirga bohaiensis gen. nov., sp. nov., a bacterium isolated from the Bohai Sea.</title>
        <authorList>
            <person name="Ji X."/>
        </authorList>
    </citation>
    <scope>NUCLEOTIDE SEQUENCE [LARGE SCALE GENOMIC DNA]</scope>
    <source>
        <strain evidence="2 3">BH-SD19</strain>
    </source>
</reference>
<keyword evidence="3" id="KW-1185">Reference proteome</keyword>
<proteinExistence type="predicted"/>
<dbReference type="EMBL" id="QCYH01000004">
    <property type="protein sequence ID" value="PVA10246.1"/>
    <property type="molecule type" value="Genomic_DNA"/>
</dbReference>
<organism evidence="2 3">
    <name type="scientific">Pelagivirga sediminicola</name>
    <dbReference type="NCBI Taxonomy" id="2170575"/>
    <lineage>
        <taxon>Bacteria</taxon>
        <taxon>Pseudomonadati</taxon>
        <taxon>Pseudomonadota</taxon>
        <taxon>Alphaproteobacteria</taxon>
        <taxon>Rhodobacterales</taxon>
        <taxon>Paracoccaceae</taxon>
        <taxon>Pelagivirga</taxon>
    </lineage>
</organism>
<comment type="caution">
    <text evidence="2">The sequence shown here is derived from an EMBL/GenBank/DDBJ whole genome shotgun (WGS) entry which is preliminary data.</text>
</comment>
<accession>A0A2T7G788</accession>
<feature type="signal peptide" evidence="1">
    <location>
        <begin position="1"/>
        <end position="17"/>
    </location>
</feature>
<dbReference type="OrthoDB" id="7745740at2"/>
<evidence type="ECO:0008006" key="4">
    <source>
        <dbReference type="Google" id="ProtNLM"/>
    </source>
</evidence>
<feature type="chain" id="PRO_5015396080" description="DUF3035 domain-containing protein" evidence="1">
    <location>
        <begin position="18"/>
        <end position="100"/>
    </location>
</feature>
<evidence type="ECO:0000313" key="3">
    <source>
        <dbReference type="Proteomes" id="UP000244446"/>
    </source>
</evidence>
<protein>
    <recommendedName>
        <fullName evidence="4">DUF3035 domain-containing protein</fullName>
    </recommendedName>
</protein>
<evidence type="ECO:0000313" key="2">
    <source>
        <dbReference type="EMBL" id="PVA10246.1"/>
    </source>
</evidence>
<keyword evidence="1" id="KW-0732">Signal</keyword>
<evidence type="ECO:0000256" key="1">
    <source>
        <dbReference type="SAM" id="SignalP"/>
    </source>
</evidence>
<name>A0A2T7G788_9RHOB</name>
<dbReference type="RefSeq" id="WP_108691760.1">
    <property type="nucleotide sequence ID" value="NZ_QCYH01000004.1"/>
</dbReference>
<sequence length="100" mass="10741">MRLTFAIALTAALCAGAMLPGCTQFPELDATIPDAARRAPYPDLVPLEGFRTRLDNSRIPQGSAESVEDRAARLRARADRLSGSVIDSATRARMQAGVQQ</sequence>
<dbReference type="AlphaFoldDB" id="A0A2T7G788"/>